<dbReference type="EMBL" id="CP016022">
    <property type="protein sequence ID" value="ANJ74315.1"/>
    <property type="molecule type" value="Genomic_DNA"/>
</dbReference>
<organism evidence="1 2">
    <name type="scientific">Ralstonia insidiosa</name>
    <dbReference type="NCBI Taxonomy" id="190721"/>
    <lineage>
        <taxon>Bacteria</taxon>
        <taxon>Pseudomonadati</taxon>
        <taxon>Pseudomonadota</taxon>
        <taxon>Betaproteobacteria</taxon>
        <taxon>Burkholderiales</taxon>
        <taxon>Burkholderiaceae</taxon>
        <taxon>Ralstonia</taxon>
    </lineage>
</organism>
<name>A0A192A1H5_9RALS</name>
<dbReference type="AlphaFoldDB" id="A0A192A1H5"/>
<evidence type="ECO:0000313" key="1">
    <source>
        <dbReference type="EMBL" id="ANJ74315.1"/>
    </source>
</evidence>
<evidence type="ECO:0000313" key="2">
    <source>
        <dbReference type="Proteomes" id="UP000078572"/>
    </source>
</evidence>
<dbReference type="OrthoDB" id="8966486at2"/>
<proteinExistence type="predicted"/>
<gene>
    <name evidence="1" type="ORF">A9Y76_18490</name>
</gene>
<protein>
    <submittedName>
        <fullName evidence="1">Uncharacterized protein</fullName>
    </submittedName>
</protein>
<reference evidence="2" key="1">
    <citation type="submission" date="2016-06" db="EMBL/GenBank/DDBJ databases">
        <authorList>
            <person name="Xu Y."/>
            <person name="Nagy A."/>
            <person name="Yan X."/>
            <person name="Kim S.W."/>
            <person name="Haley B."/>
            <person name="Liu N.T."/>
            <person name="Nou X."/>
        </authorList>
    </citation>
    <scope>NUCLEOTIDE SEQUENCE [LARGE SCALE GENOMIC DNA]</scope>
    <source>
        <strain evidence="2">ATCC 49129</strain>
    </source>
</reference>
<dbReference type="Proteomes" id="UP000078572">
    <property type="component" value="Chromosome 1"/>
</dbReference>
<keyword evidence="2" id="KW-1185">Reference proteome</keyword>
<sequence>MAAKKVTKKKYLKILNKRLRAEPDVSHSALFVFYPLGAKAKHATGVVANEPYSEPEFAIMAAIQRQAASEFIVVSEEAA</sequence>
<accession>A0A192A1H5</accession>
<dbReference type="GeneID" id="61528019"/>
<dbReference type="RefSeq" id="WP_064806081.1">
    <property type="nucleotide sequence ID" value="NZ_CP016022.1"/>
</dbReference>